<evidence type="ECO:0000256" key="2">
    <source>
        <dbReference type="ARBA" id="ARBA00022505"/>
    </source>
</evidence>
<feature type="binding site" evidence="5">
    <location>
        <position position="44"/>
    </location>
    <ligand>
        <name>molybdate</name>
        <dbReference type="ChEBI" id="CHEBI:36264"/>
    </ligand>
</feature>
<evidence type="ECO:0000256" key="5">
    <source>
        <dbReference type="PIRSR" id="PIRSR004846-1"/>
    </source>
</evidence>
<dbReference type="eggNOG" id="COG0725">
    <property type="taxonomic scope" value="Bacteria"/>
</dbReference>
<dbReference type="GO" id="GO:1901359">
    <property type="term" value="F:tungstate binding"/>
    <property type="evidence" value="ECO:0007669"/>
    <property type="project" value="UniProtKB-ARBA"/>
</dbReference>
<dbReference type="EMBL" id="CP002028">
    <property type="protein sequence ID" value="ADG83076.1"/>
    <property type="molecule type" value="Genomic_DNA"/>
</dbReference>
<sequence precursor="true">MKRLPGLLFILVIIASLIAGCNNSSKTLDNKVQNKEIMVSAAISLKDALTEIQRIYEQDNPGVKISFNFGASGTLQQQIEQGAPSDLFISAGKKQMDELENKNLIDKETRIDLVGNDLVLVVYKDNKNINGFQDLTRPETGKISIGTPETVPAGKYAQDTLKFLKLWDVLTPKLVFAKDVRQVLSYVETGNVEAGLVYRSDVKTSAMLKIVAVAPPNSHKPIVYPAAVVQSSNNKEAAKEFLNFLKNNDALEIFTKHGFKIWR</sequence>
<dbReference type="SUPFAM" id="SSF53850">
    <property type="entry name" value="Periplasmic binding protein-like II"/>
    <property type="match status" value="1"/>
</dbReference>
<feature type="binding site" evidence="5">
    <location>
        <position position="198"/>
    </location>
    <ligand>
        <name>molybdate</name>
        <dbReference type="ChEBI" id="CHEBI:36264"/>
    </ligand>
</feature>
<proteinExistence type="inferred from homology"/>
<reference evidence="6 7" key="1">
    <citation type="submission" date="2010-05" db="EMBL/GenBank/DDBJ databases">
        <title>Complete sequence of Thermincola sp. JR.</title>
        <authorList>
            <consortium name="US DOE Joint Genome Institute"/>
            <person name="Lucas S."/>
            <person name="Copeland A."/>
            <person name="Lapidus A."/>
            <person name="Cheng J.-F."/>
            <person name="Bruce D."/>
            <person name="Goodwin L."/>
            <person name="Pitluck S."/>
            <person name="Chertkov O."/>
            <person name="Detter J.C."/>
            <person name="Han C."/>
            <person name="Tapia R."/>
            <person name="Land M."/>
            <person name="Hauser L."/>
            <person name="Kyrpides N."/>
            <person name="Mikhailova N."/>
            <person name="Hazen T.C."/>
            <person name="Woyke T."/>
        </authorList>
    </citation>
    <scope>NUCLEOTIDE SEQUENCE [LARGE SCALE GENOMIC DNA]</scope>
    <source>
        <strain evidence="6 7">JR</strain>
    </source>
</reference>
<dbReference type="Proteomes" id="UP000002377">
    <property type="component" value="Chromosome"/>
</dbReference>
<keyword evidence="7" id="KW-1185">Reference proteome</keyword>
<dbReference type="PANTHER" id="PTHR30632">
    <property type="entry name" value="MOLYBDATE-BINDING PERIPLASMIC PROTEIN"/>
    <property type="match status" value="1"/>
</dbReference>
<dbReference type="OrthoDB" id="9785015at2"/>
<evidence type="ECO:0000256" key="3">
    <source>
        <dbReference type="ARBA" id="ARBA00022723"/>
    </source>
</evidence>
<dbReference type="Pfam" id="PF13531">
    <property type="entry name" value="SBP_bac_11"/>
    <property type="match status" value="1"/>
</dbReference>
<evidence type="ECO:0000313" key="7">
    <source>
        <dbReference type="Proteomes" id="UP000002377"/>
    </source>
</evidence>
<gene>
    <name evidence="6" type="ordered locus">TherJR_2233</name>
</gene>
<dbReference type="PROSITE" id="PS51257">
    <property type="entry name" value="PROKAR_LIPOPROTEIN"/>
    <property type="match status" value="1"/>
</dbReference>
<dbReference type="InterPro" id="IPR050682">
    <property type="entry name" value="ModA/WtpA"/>
</dbReference>
<protein>
    <submittedName>
        <fullName evidence="6">Molybdenum ABC transporter, periplasmic molybdate-binding protein</fullName>
    </submittedName>
</protein>
<keyword evidence="2 5" id="KW-0500">Molybdenum</keyword>
<dbReference type="PANTHER" id="PTHR30632:SF0">
    <property type="entry name" value="SULFATE-BINDING PROTEIN"/>
    <property type="match status" value="1"/>
</dbReference>
<dbReference type="GO" id="GO:0046872">
    <property type="term" value="F:metal ion binding"/>
    <property type="evidence" value="ECO:0007669"/>
    <property type="project" value="UniProtKB-KW"/>
</dbReference>
<dbReference type="STRING" id="635013.TherJR_2233"/>
<dbReference type="PIRSF" id="PIRSF004846">
    <property type="entry name" value="ModA"/>
    <property type="match status" value="1"/>
</dbReference>
<dbReference type="KEGG" id="tjr:TherJR_2233"/>
<dbReference type="RefSeq" id="WP_013121076.1">
    <property type="nucleotide sequence ID" value="NC_014152.1"/>
</dbReference>
<accession>D5X9H2</accession>
<dbReference type="CDD" id="cd13537">
    <property type="entry name" value="PBP2_YvgL_like"/>
    <property type="match status" value="1"/>
</dbReference>
<feature type="binding site" evidence="5">
    <location>
        <position position="153"/>
    </location>
    <ligand>
        <name>molybdate</name>
        <dbReference type="ChEBI" id="CHEBI:36264"/>
    </ligand>
</feature>
<dbReference type="InterPro" id="IPR005950">
    <property type="entry name" value="ModA"/>
</dbReference>
<dbReference type="HOGENOM" id="CLU_065520_3_1_9"/>
<dbReference type="NCBIfam" id="TIGR01256">
    <property type="entry name" value="modA"/>
    <property type="match status" value="1"/>
</dbReference>
<organism evidence="6 7">
    <name type="scientific">Thermincola potens (strain JR)</name>
    <dbReference type="NCBI Taxonomy" id="635013"/>
    <lineage>
        <taxon>Bacteria</taxon>
        <taxon>Bacillati</taxon>
        <taxon>Bacillota</taxon>
        <taxon>Clostridia</taxon>
        <taxon>Eubacteriales</taxon>
        <taxon>Thermincolaceae</taxon>
        <taxon>Thermincola</taxon>
    </lineage>
</organism>
<dbReference type="GO" id="GO:0015689">
    <property type="term" value="P:molybdate ion transport"/>
    <property type="evidence" value="ECO:0007669"/>
    <property type="project" value="InterPro"/>
</dbReference>
<comment type="similarity">
    <text evidence="1">Belongs to the bacterial solute-binding protein ModA family.</text>
</comment>
<dbReference type="InterPro" id="IPR041879">
    <property type="entry name" value="YvgL-like_PBP2"/>
</dbReference>
<dbReference type="FunFam" id="3.40.190.10:FF:000035">
    <property type="entry name" value="Molybdate ABC transporter substrate-binding protein"/>
    <property type="match status" value="1"/>
</dbReference>
<dbReference type="Gene3D" id="3.40.190.10">
    <property type="entry name" value="Periplasmic binding protein-like II"/>
    <property type="match status" value="2"/>
</dbReference>
<dbReference type="GO" id="GO:0030973">
    <property type="term" value="F:molybdate ion binding"/>
    <property type="evidence" value="ECO:0007669"/>
    <property type="project" value="TreeGrafter"/>
</dbReference>
<evidence type="ECO:0000256" key="1">
    <source>
        <dbReference type="ARBA" id="ARBA00009175"/>
    </source>
</evidence>
<name>D5X9H2_THEPJ</name>
<feature type="binding site" evidence="5">
    <location>
        <position position="180"/>
    </location>
    <ligand>
        <name>molybdate</name>
        <dbReference type="ChEBI" id="CHEBI:36264"/>
    </ligand>
</feature>
<evidence type="ECO:0000313" key="6">
    <source>
        <dbReference type="EMBL" id="ADG83076.1"/>
    </source>
</evidence>
<keyword evidence="4" id="KW-0732">Signal</keyword>
<feature type="binding site" evidence="5">
    <location>
        <position position="72"/>
    </location>
    <ligand>
        <name>molybdate</name>
        <dbReference type="ChEBI" id="CHEBI:36264"/>
    </ligand>
</feature>
<keyword evidence="3 5" id="KW-0479">Metal-binding</keyword>
<evidence type="ECO:0000256" key="4">
    <source>
        <dbReference type="ARBA" id="ARBA00022729"/>
    </source>
</evidence>
<dbReference type="AlphaFoldDB" id="D5X9H2"/>